<evidence type="ECO:0000256" key="7">
    <source>
        <dbReference type="ARBA" id="ARBA00023004"/>
    </source>
</evidence>
<dbReference type="GO" id="GO:0005829">
    <property type="term" value="C:cytosol"/>
    <property type="evidence" value="ECO:0007669"/>
    <property type="project" value="TreeGrafter"/>
</dbReference>
<feature type="domain" description="Dyp-type peroxidase C-terminal" evidence="9">
    <location>
        <begin position="226"/>
        <end position="396"/>
    </location>
</feature>
<dbReference type="SUPFAM" id="SSF54909">
    <property type="entry name" value="Dimeric alpha+beta barrel"/>
    <property type="match status" value="1"/>
</dbReference>
<keyword evidence="3" id="KW-0349">Heme</keyword>
<evidence type="ECO:0000256" key="8">
    <source>
        <dbReference type="ARBA" id="ARBA00025737"/>
    </source>
</evidence>
<dbReference type="InterPro" id="IPR011008">
    <property type="entry name" value="Dimeric_a/b-barrel"/>
</dbReference>
<accession>A0A9W4KP44</accession>
<evidence type="ECO:0000259" key="9">
    <source>
        <dbReference type="Pfam" id="PF20628"/>
    </source>
</evidence>
<keyword evidence="7" id="KW-0408">Iron</keyword>
<reference evidence="11" key="1">
    <citation type="submission" date="2021-07" db="EMBL/GenBank/DDBJ databases">
        <authorList>
            <person name="Branca A.L. A."/>
        </authorList>
    </citation>
    <scope>NUCLEOTIDE SEQUENCE</scope>
</reference>
<dbReference type="PANTHER" id="PTHR30521:SF4">
    <property type="entry name" value="DEFERROCHELATASE"/>
    <property type="match status" value="1"/>
</dbReference>
<dbReference type="PANTHER" id="PTHR30521">
    <property type="entry name" value="DEFERROCHELATASE/PEROXIDASE"/>
    <property type="match status" value="1"/>
</dbReference>
<keyword evidence="2" id="KW-0575">Peroxidase</keyword>
<name>A0A9W4KP44_9EURO</name>
<evidence type="ECO:0008006" key="13">
    <source>
        <dbReference type="Google" id="ProtNLM"/>
    </source>
</evidence>
<evidence type="ECO:0000256" key="5">
    <source>
        <dbReference type="ARBA" id="ARBA00022729"/>
    </source>
</evidence>
<evidence type="ECO:0000256" key="1">
    <source>
        <dbReference type="ARBA" id="ARBA00001970"/>
    </source>
</evidence>
<comment type="cofactor">
    <cofactor evidence="1">
        <name>heme b</name>
        <dbReference type="ChEBI" id="CHEBI:60344"/>
    </cofactor>
</comment>
<proteinExistence type="inferred from homology"/>
<dbReference type="AlphaFoldDB" id="A0A9W4KP44"/>
<dbReference type="InterPro" id="IPR048328">
    <property type="entry name" value="Dyp_perox_C"/>
</dbReference>
<keyword evidence="5" id="KW-0732">Signal</keyword>
<comment type="caution">
    <text evidence="11">The sequence shown here is derived from an EMBL/GenBank/DDBJ whole genome shotgun (WGS) entry which is preliminary data.</text>
</comment>
<comment type="similarity">
    <text evidence="8">Belongs to the DyP-type peroxidase family.</text>
</comment>
<evidence type="ECO:0000256" key="2">
    <source>
        <dbReference type="ARBA" id="ARBA00022559"/>
    </source>
</evidence>
<dbReference type="Pfam" id="PF21105">
    <property type="entry name" value="DyP_N"/>
    <property type="match status" value="1"/>
</dbReference>
<feature type="domain" description="DyP dimeric alpha+beta barrel" evidence="10">
    <location>
        <begin position="5"/>
        <end position="174"/>
    </location>
</feature>
<dbReference type="GO" id="GO:0020037">
    <property type="term" value="F:heme binding"/>
    <property type="evidence" value="ECO:0007669"/>
    <property type="project" value="InterPro"/>
</dbReference>
<dbReference type="EMBL" id="CAJVRC010000895">
    <property type="protein sequence ID" value="CAG8908650.1"/>
    <property type="molecule type" value="Genomic_DNA"/>
</dbReference>
<protein>
    <recommendedName>
        <fullName evidence="13">Dyp-type peroxidase</fullName>
    </recommendedName>
</protein>
<dbReference type="InterPro" id="IPR049509">
    <property type="entry name" value="DyP_N"/>
</dbReference>
<evidence type="ECO:0000256" key="4">
    <source>
        <dbReference type="ARBA" id="ARBA00022723"/>
    </source>
</evidence>
<dbReference type="NCBIfam" id="TIGR01413">
    <property type="entry name" value="Dyp_perox_fam"/>
    <property type="match status" value="1"/>
</dbReference>
<dbReference type="InterPro" id="IPR006314">
    <property type="entry name" value="Dyp_peroxidase"/>
</dbReference>
<organism evidence="11 12">
    <name type="scientific">Penicillium egyptiacum</name>
    <dbReference type="NCBI Taxonomy" id="1303716"/>
    <lineage>
        <taxon>Eukaryota</taxon>
        <taxon>Fungi</taxon>
        <taxon>Dikarya</taxon>
        <taxon>Ascomycota</taxon>
        <taxon>Pezizomycotina</taxon>
        <taxon>Eurotiomycetes</taxon>
        <taxon>Eurotiomycetidae</taxon>
        <taxon>Eurotiales</taxon>
        <taxon>Aspergillaceae</taxon>
        <taxon>Penicillium</taxon>
    </lineage>
</organism>
<dbReference type="PROSITE" id="PS51404">
    <property type="entry name" value="DYP_PEROXIDASE"/>
    <property type="match status" value="1"/>
</dbReference>
<sequence>MCLRPGLPKRFQTFLFFRVRNQVDFKNRLKTFIPKITTAQDACEMGATIKQAKKEAELAKRSAKLQGLPGINIAFTSTGLEALGAFVSVSDQKLVKKDRELSKIFRQKQLRDGLFEKGMYADLVGEGWDNPQELRKEYQPTKDNERLIDGVIMVTASVKRDLDTKISEVKQHFLAEEGEPLNPDTYVLSRDPSIELTLVREGKVRPGAMKGKEQLIVCGHEGDKLDQPSWAKDGSFLVFRDLQQLVPEFDEFMQENAKHAPFTQNHPKPAEKLAAYLMGRWKNGTPVDESPHDDSDESLFSSNNFDYHPVEEHNKCPFAAHTRKMRPRADLEHDHAVIVRRGIPYGEEVSAEEMTDGKSSEEKERGLLFVCYQSDIRNGFNFLTTRWASNHHFPDRKTNFVGDDGPGIDAIVGQRKDHHPPRSIGLPDGKYPTEARMPLESWVIQRGGDYFFVPSISTLNNELTGPGIFDQEKLERLREEDA</sequence>
<evidence type="ECO:0000259" key="10">
    <source>
        <dbReference type="Pfam" id="PF21105"/>
    </source>
</evidence>
<dbReference type="OrthoDB" id="3207336at2759"/>
<dbReference type="Pfam" id="PF20628">
    <property type="entry name" value="Dyp_perox_C"/>
    <property type="match status" value="1"/>
</dbReference>
<evidence type="ECO:0000313" key="11">
    <source>
        <dbReference type="EMBL" id="CAG8908650.1"/>
    </source>
</evidence>
<gene>
    <name evidence="11" type="ORF">PEGY_LOCUS9427</name>
</gene>
<dbReference type="GO" id="GO:0004601">
    <property type="term" value="F:peroxidase activity"/>
    <property type="evidence" value="ECO:0007669"/>
    <property type="project" value="UniProtKB-KW"/>
</dbReference>
<keyword evidence="4" id="KW-0479">Metal-binding</keyword>
<keyword evidence="6" id="KW-0560">Oxidoreductase</keyword>
<evidence type="ECO:0000313" key="12">
    <source>
        <dbReference type="Proteomes" id="UP001154252"/>
    </source>
</evidence>
<dbReference type="Proteomes" id="UP001154252">
    <property type="component" value="Unassembled WGS sequence"/>
</dbReference>
<keyword evidence="12" id="KW-1185">Reference proteome</keyword>
<dbReference type="GO" id="GO:0046872">
    <property type="term" value="F:metal ion binding"/>
    <property type="evidence" value="ECO:0007669"/>
    <property type="project" value="UniProtKB-KW"/>
</dbReference>
<evidence type="ECO:0000256" key="3">
    <source>
        <dbReference type="ARBA" id="ARBA00022617"/>
    </source>
</evidence>
<evidence type="ECO:0000256" key="6">
    <source>
        <dbReference type="ARBA" id="ARBA00023002"/>
    </source>
</evidence>